<evidence type="ECO:0000313" key="3">
    <source>
        <dbReference type="Proteomes" id="UP000276634"/>
    </source>
</evidence>
<dbReference type="Proteomes" id="UP000276634">
    <property type="component" value="Unassembled WGS sequence"/>
</dbReference>
<organism evidence="2 3">
    <name type="scientific">Inmirania thermothiophila</name>
    <dbReference type="NCBI Taxonomy" id="1750597"/>
    <lineage>
        <taxon>Bacteria</taxon>
        <taxon>Pseudomonadati</taxon>
        <taxon>Pseudomonadota</taxon>
        <taxon>Gammaproteobacteria</taxon>
        <taxon>Chromatiales</taxon>
        <taxon>Ectothiorhodospiraceae</taxon>
        <taxon>Inmirania</taxon>
    </lineage>
</organism>
<dbReference type="EMBL" id="RJVI01000002">
    <property type="protein sequence ID" value="ROR32731.1"/>
    <property type="molecule type" value="Genomic_DNA"/>
</dbReference>
<sequence length="149" mass="14940">MVVVADTNALNAYLGPAPGLHPEPAAAALAPLEAVRPVHEGPFGGGLGGQTPEQHAALARGVPRTPPPPAAAPAQRAAAAAWATPALALTRPESTAAVLARRAFEPVAGPTRAPARRAPADAASLRRELRGLGPEAAEPPAPRLVAVLD</sequence>
<dbReference type="RefSeq" id="WP_123401636.1">
    <property type="nucleotide sequence ID" value="NZ_RJVI01000002.1"/>
</dbReference>
<dbReference type="AlphaFoldDB" id="A0A3N1Y2H1"/>
<protein>
    <submittedName>
        <fullName evidence="2">Uncharacterized protein</fullName>
    </submittedName>
</protein>
<evidence type="ECO:0000313" key="2">
    <source>
        <dbReference type="EMBL" id="ROR32731.1"/>
    </source>
</evidence>
<keyword evidence="3" id="KW-1185">Reference proteome</keyword>
<reference evidence="2 3" key="1">
    <citation type="submission" date="2018-11" db="EMBL/GenBank/DDBJ databases">
        <title>Genomic Encyclopedia of Type Strains, Phase IV (KMG-IV): sequencing the most valuable type-strain genomes for metagenomic binning, comparative biology and taxonomic classification.</title>
        <authorList>
            <person name="Goeker M."/>
        </authorList>
    </citation>
    <scope>NUCLEOTIDE SEQUENCE [LARGE SCALE GENOMIC DNA]</scope>
    <source>
        <strain evidence="2 3">DSM 100275</strain>
    </source>
</reference>
<comment type="caution">
    <text evidence="2">The sequence shown here is derived from an EMBL/GenBank/DDBJ whole genome shotgun (WGS) entry which is preliminary data.</text>
</comment>
<name>A0A3N1Y2H1_9GAMM</name>
<evidence type="ECO:0000256" key="1">
    <source>
        <dbReference type="SAM" id="MobiDB-lite"/>
    </source>
</evidence>
<proteinExistence type="predicted"/>
<gene>
    <name evidence="2" type="ORF">EDC57_1942</name>
</gene>
<feature type="region of interest" description="Disordered" evidence="1">
    <location>
        <begin position="129"/>
        <end position="149"/>
    </location>
</feature>
<accession>A0A3N1Y2H1</accession>